<dbReference type="HOGENOM" id="CLU_033245_0_0_1"/>
<dbReference type="OMA" id="QIMDNHP"/>
<reference evidence="4" key="2">
    <citation type="journal article" date="2013" name="PLoS Genet.">
        <title>Comparative genome structure, secondary metabolite, and effector coding capacity across Cochliobolus pathogens.</title>
        <authorList>
            <person name="Condon B.J."/>
            <person name="Leng Y."/>
            <person name="Wu D."/>
            <person name="Bushley K.E."/>
            <person name="Ohm R.A."/>
            <person name="Otillar R."/>
            <person name="Martin J."/>
            <person name="Schackwitz W."/>
            <person name="Grimwood J."/>
            <person name="MohdZainudin N."/>
            <person name="Xue C."/>
            <person name="Wang R."/>
            <person name="Manning V.A."/>
            <person name="Dhillon B."/>
            <person name="Tu Z.J."/>
            <person name="Steffenson B.J."/>
            <person name="Salamov A."/>
            <person name="Sun H."/>
            <person name="Lowry S."/>
            <person name="LaButti K."/>
            <person name="Han J."/>
            <person name="Copeland A."/>
            <person name="Lindquist E."/>
            <person name="Barry K."/>
            <person name="Schmutz J."/>
            <person name="Baker S.E."/>
            <person name="Ciuffetti L.M."/>
            <person name="Grigoriev I.V."/>
            <person name="Zhong S."/>
            <person name="Turgeon B.G."/>
        </authorList>
    </citation>
    <scope>NUCLEOTIDE SEQUENCE [LARGE SCALE GENOMIC DNA]</scope>
    <source>
        <strain evidence="4">ND90Pr / ATCC 201652</strain>
    </source>
</reference>
<keyword evidence="4" id="KW-1185">Reference proteome</keyword>
<sequence length="410" mass="45083">MFSRQATQNARFAARCARRPAARVANPQYRAQHPRFQSTQTASSGNSGAGTHAAVGAASGALAAITVGYIFYRQSGAREVVVASKTAQGYVKSASQKIKEQTPEPNEALQWLRQAAQSYAAFIPGAKGYVDSAFDDLDAIRAKHGNEVDNIVREAYDEMRQVLGKGDMSLVTAHQTWDVITKHMSRIADLAGDASQQIMDNHPQLKEKLGGNIDKLKEYGDKYGPEAKKEVDRTWKQISDVVKTGMSAGNIEKIRSIVQEKIEKLNKMGDEAWKKGMEQAKPYLDKNPQVKKLVEENADALKGGNVQELYQRVKSAVEKGDTGDLQSYIKSVADKAKDGGFGDYEQYLKKIPGGDQILPKLSQLQEVAQKHGDEAQKLLKEAVSEISEILQKKGDEAQKLAEKAKEDSKK</sequence>
<feature type="coiled-coil region" evidence="1">
    <location>
        <begin position="361"/>
        <end position="407"/>
    </location>
</feature>
<dbReference type="eggNOG" id="ENOG502RHGF">
    <property type="taxonomic scope" value="Eukaryota"/>
</dbReference>
<accession>M2RT04</accession>
<keyword evidence="1" id="KW-0175">Coiled coil</keyword>
<dbReference type="KEGG" id="bsc:COCSADRAFT_212756"/>
<dbReference type="RefSeq" id="XP_007694943.1">
    <property type="nucleotide sequence ID" value="XM_007696753.1"/>
</dbReference>
<organism evidence="3 4">
    <name type="scientific">Cochliobolus sativus (strain ND90Pr / ATCC 201652)</name>
    <name type="common">Common root rot and spot blotch fungus</name>
    <name type="synonym">Bipolaris sorokiniana</name>
    <dbReference type="NCBI Taxonomy" id="665912"/>
    <lineage>
        <taxon>Eukaryota</taxon>
        <taxon>Fungi</taxon>
        <taxon>Dikarya</taxon>
        <taxon>Ascomycota</taxon>
        <taxon>Pezizomycotina</taxon>
        <taxon>Dothideomycetes</taxon>
        <taxon>Pleosporomycetidae</taxon>
        <taxon>Pleosporales</taxon>
        <taxon>Pleosporineae</taxon>
        <taxon>Pleosporaceae</taxon>
        <taxon>Bipolaris</taxon>
    </lineage>
</organism>
<dbReference type="STRING" id="665912.M2RT04"/>
<evidence type="ECO:0000256" key="2">
    <source>
        <dbReference type="SAM" id="MobiDB-lite"/>
    </source>
</evidence>
<gene>
    <name evidence="3" type="ORF">COCSADRAFT_212756</name>
</gene>
<dbReference type="Proteomes" id="UP000016934">
    <property type="component" value="Unassembled WGS sequence"/>
</dbReference>
<name>M2RT04_COCSN</name>
<evidence type="ECO:0000313" key="3">
    <source>
        <dbReference type="EMBL" id="EMD69689.1"/>
    </source>
</evidence>
<dbReference type="AlphaFoldDB" id="M2RT04"/>
<evidence type="ECO:0000313" key="4">
    <source>
        <dbReference type="Proteomes" id="UP000016934"/>
    </source>
</evidence>
<dbReference type="EMBL" id="KB445637">
    <property type="protein sequence ID" value="EMD69689.1"/>
    <property type="molecule type" value="Genomic_DNA"/>
</dbReference>
<dbReference type="GeneID" id="19134435"/>
<dbReference type="OrthoDB" id="3883941at2759"/>
<protein>
    <submittedName>
        <fullName evidence="3">Uncharacterized protein</fullName>
    </submittedName>
</protein>
<proteinExistence type="predicted"/>
<reference evidence="3 4" key="1">
    <citation type="journal article" date="2012" name="PLoS Pathog.">
        <title>Diverse lifestyles and strategies of plant pathogenesis encoded in the genomes of eighteen Dothideomycetes fungi.</title>
        <authorList>
            <person name="Ohm R.A."/>
            <person name="Feau N."/>
            <person name="Henrissat B."/>
            <person name="Schoch C.L."/>
            <person name="Horwitz B.A."/>
            <person name="Barry K.W."/>
            <person name="Condon B.J."/>
            <person name="Copeland A.C."/>
            <person name="Dhillon B."/>
            <person name="Glaser F."/>
            <person name="Hesse C.N."/>
            <person name="Kosti I."/>
            <person name="LaButti K."/>
            <person name="Lindquist E.A."/>
            <person name="Lucas S."/>
            <person name="Salamov A.A."/>
            <person name="Bradshaw R.E."/>
            <person name="Ciuffetti L."/>
            <person name="Hamelin R.C."/>
            <person name="Kema G.H.J."/>
            <person name="Lawrence C."/>
            <person name="Scott J.A."/>
            <person name="Spatafora J.W."/>
            <person name="Turgeon B.G."/>
            <person name="de Wit P.J.G.M."/>
            <person name="Zhong S."/>
            <person name="Goodwin S.B."/>
            <person name="Grigoriev I.V."/>
        </authorList>
    </citation>
    <scope>NUCLEOTIDE SEQUENCE [LARGE SCALE GENOMIC DNA]</scope>
    <source>
        <strain evidence="4">ND90Pr / ATCC 201652</strain>
    </source>
</reference>
<evidence type="ECO:0000256" key="1">
    <source>
        <dbReference type="SAM" id="Coils"/>
    </source>
</evidence>
<feature type="compositionally biased region" description="Polar residues" evidence="2">
    <location>
        <begin position="35"/>
        <end position="46"/>
    </location>
</feature>
<feature type="region of interest" description="Disordered" evidence="2">
    <location>
        <begin position="24"/>
        <end position="50"/>
    </location>
</feature>